<evidence type="ECO:0000313" key="1">
    <source>
        <dbReference type="EMBL" id="OGZ65466.1"/>
    </source>
</evidence>
<comment type="caution">
    <text evidence="1">The sequence shown here is derived from an EMBL/GenBank/DDBJ whole genome shotgun (WGS) entry which is preliminary data.</text>
</comment>
<dbReference type="EMBL" id="MHOM01000006">
    <property type="protein sequence ID" value="OGZ65466.1"/>
    <property type="molecule type" value="Genomic_DNA"/>
</dbReference>
<organism evidence="1 2">
    <name type="scientific">Candidatus Staskawiczbacteria bacterium RIFCSPHIGHO2_01_FULL_36_16</name>
    <dbReference type="NCBI Taxonomy" id="1802200"/>
    <lineage>
        <taxon>Bacteria</taxon>
        <taxon>Candidatus Staskawicziibacteriota</taxon>
    </lineage>
</organism>
<sequence>MGKIKKVATGEKPVVVIPIIIEVVQVQVQVAIIRIAVQVRHVAVVIRILPDSMCKILSIPLPFEAFAISGLYQ</sequence>
<reference evidence="1 2" key="1">
    <citation type="journal article" date="2016" name="Nat. Commun.">
        <title>Thousands of microbial genomes shed light on interconnected biogeochemical processes in an aquifer system.</title>
        <authorList>
            <person name="Anantharaman K."/>
            <person name="Brown C.T."/>
            <person name="Hug L.A."/>
            <person name="Sharon I."/>
            <person name="Castelle C.J."/>
            <person name="Probst A.J."/>
            <person name="Thomas B.C."/>
            <person name="Singh A."/>
            <person name="Wilkins M.J."/>
            <person name="Karaoz U."/>
            <person name="Brodie E.L."/>
            <person name="Williams K.H."/>
            <person name="Hubbard S.S."/>
            <person name="Banfield J.F."/>
        </authorList>
    </citation>
    <scope>NUCLEOTIDE SEQUENCE [LARGE SCALE GENOMIC DNA]</scope>
</reference>
<proteinExistence type="predicted"/>
<dbReference type="Proteomes" id="UP000177190">
    <property type="component" value="Unassembled WGS sequence"/>
</dbReference>
<name>A0A1G2HSE7_9BACT</name>
<protein>
    <submittedName>
        <fullName evidence="1">Uncharacterized protein</fullName>
    </submittedName>
</protein>
<accession>A0A1G2HSE7</accession>
<evidence type="ECO:0000313" key="2">
    <source>
        <dbReference type="Proteomes" id="UP000177190"/>
    </source>
</evidence>
<gene>
    <name evidence="1" type="ORF">A2812_00600</name>
</gene>
<dbReference type="AlphaFoldDB" id="A0A1G2HSE7"/>